<name>A0ABQ3USG8_9CHLR</name>
<evidence type="ECO:0000313" key="1">
    <source>
        <dbReference type="EMBL" id="GHO55754.1"/>
    </source>
</evidence>
<sequence length="199" mass="22991">MPPSLKQLHQLLLKGLQATAPLWSPLQRAYEFVHWAAQILANHEQETGAQVRERYLRYVAQMHEQKATLGPLAEAMEHFCHKASNFAAGLFQCYDIEGLPRTNNELERCFGVARVHERRATGRRGAIPGVVVRGSVRVMTAVVPKEQLFSAEELRPSDYQRWRELRRRLQQCEETRRQQFRFRKNPGAYLAALEAQLLT</sequence>
<evidence type="ECO:0000313" key="2">
    <source>
        <dbReference type="Proteomes" id="UP000654345"/>
    </source>
</evidence>
<dbReference type="Proteomes" id="UP000654345">
    <property type="component" value="Unassembled WGS sequence"/>
</dbReference>
<evidence type="ECO:0008006" key="3">
    <source>
        <dbReference type="Google" id="ProtNLM"/>
    </source>
</evidence>
<gene>
    <name evidence="1" type="ORF">KSB_42290</name>
</gene>
<comment type="caution">
    <text evidence="1">The sequence shown here is derived from an EMBL/GenBank/DDBJ whole genome shotgun (WGS) entry which is preliminary data.</text>
</comment>
<dbReference type="EMBL" id="BNJG01000002">
    <property type="protein sequence ID" value="GHO55754.1"/>
    <property type="molecule type" value="Genomic_DNA"/>
</dbReference>
<keyword evidence="2" id="KW-1185">Reference proteome</keyword>
<proteinExistence type="predicted"/>
<reference evidence="1 2" key="1">
    <citation type="journal article" date="2021" name="Int. J. Syst. Evol. Microbiol.">
        <title>Reticulibacter mediterranei gen. nov., sp. nov., within the new family Reticulibacteraceae fam. nov., and Ktedonospora formicarum gen. nov., sp. nov., Ktedonobacter robiniae sp. nov., Dictyobacter formicarum sp. nov. and Dictyobacter arantiisoli sp. nov., belonging to the class Ktedonobacteria.</title>
        <authorList>
            <person name="Yabe S."/>
            <person name="Zheng Y."/>
            <person name="Wang C.M."/>
            <person name="Sakai Y."/>
            <person name="Abe K."/>
            <person name="Yokota A."/>
            <person name="Donadio S."/>
            <person name="Cavaletti L."/>
            <person name="Monciardini P."/>
        </authorList>
    </citation>
    <scope>NUCLEOTIDE SEQUENCE [LARGE SCALE GENOMIC DNA]</scope>
    <source>
        <strain evidence="1 2">SOSP1-30</strain>
    </source>
</reference>
<protein>
    <recommendedName>
        <fullName evidence="3">Transposase</fullName>
    </recommendedName>
</protein>
<accession>A0ABQ3USG8</accession>
<organism evidence="1 2">
    <name type="scientific">Ktedonobacter robiniae</name>
    <dbReference type="NCBI Taxonomy" id="2778365"/>
    <lineage>
        <taxon>Bacteria</taxon>
        <taxon>Bacillati</taxon>
        <taxon>Chloroflexota</taxon>
        <taxon>Ktedonobacteria</taxon>
        <taxon>Ktedonobacterales</taxon>
        <taxon>Ktedonobacteraceae</taxon>
        <taxon>Ktedonobacter</taxon>
    </lineage>
</organism>